<reference evidence="2 3" key="1">
    <citation type="submission" date="2020-12" db="EMBL/GenBank/DDBJ databases">
        <title>Metabolic potential, ecology and presence of endohyphal bacteria is reflected in genomic diversity of Mucoromycotina.</title>
        <authorList>
            <person name="Muszewska A."/>
            <person name="Okrasinska A."/>
            <person name="Steczkiewicz K."/>
            <person name="Drgas O."/>
            <person name="Orlowska M."/>
            <person name="Perlinska-Lenart U."/>
            <person name="Aleksandrzak-Piekarczyk T."/>
            <person name="Szatraj K."/>
            <person name="Zielenkiewicz U."/>
            <person name="Pilsyk S."/>
            <person name="Malc E."/>
            <person name="Mieczkowski P."/>
            <person name="Kruszewska J.S."/>
            <person name="Biernat P."/>
            <person name="Pawlowska J."/>
        </authorList>
    </citation>
    <scope>NUCLEOTIDE SEQUENCE [LARGE SCALE GENOMIC DNA]</scope>
    <source>
        <strain evidence="2 3">CBS 142.35</strain>
    </source>
</reference>
<feature type="compositionally biased region" description="Polar residues" evidence="1">
    <location>
        <begin position="1"/>
        <end position="11"/>
    </location>
</feature>
<dbReference type="Proteomes" id="UP000646827">
    <property type="component" value="Unassembled WGS sequence"/>
</dbReference>
<gene>
    <name evidence="2" type="ORF">INT45_002891</name>
</gene>
<accession>A0A8H7S875</accession>
<dbReference type="EMBL" id="JAEPRB010000062">
    <property type="protein sequence ID" value="KAG2223396.1"/>
    <property type="molecule type" value="Genomic_DNA"/>
</dbReference>
<comment type="caution">
    <text evidence="2">The sequence shown here is derived from an EMBL/GenBank/DDBJ whole genome shotgun (WGS) entry which is preliminary data.</text>
</comment>
<sequence length="71" mass="8360">MHTTMTISSMNAEDGNIDHQESDTNTDLYITERTPESDFTPYSVFREALQGRFRKRLRYLLPKADYQPFVI</sequence>
<evidence type="ECO:0000313" key="3">
    <source>
        <dbReference type="Proteomes" id="UP000646827"/>
    </source>
</evidence>
<keyword evidence="3" id="KW-1185">Reference proteome</keyword>
<name>A0A8H7S875_9FUNG</name>
<protein>
    <submittedName>
        <fullName evidence="2">Uncharacterized protein</fullName>
    </submittedName>
</protein>
<proteinExistence type="predicted"/>
<evidence type="ECO:0000313" key="2">
    <source>
        <dbReference type="EMBL" id="KAG2223396.1"/>
    </source>
</evidence>
<evidence type="ECO:0000256" key="1">
    <source>
        <dbReference type="SAM" id="MobiDB-lite"/>
    </source>
</evidence>
<organism evidence="2 3">
    <name type="scientific">Circinella minor</name>
    <dbReference type="NCBI Taxonomy" id="1195481"/>
    <lineage>
        <taxon>Eukaryota</taxon>
        <taxon>Fungi</taxon>
        <taxon>Fungi incertae sedis</taxon>
        <taxon>Mucoromycota</taxon>
        <taxon>Mucoromycotina</taxon>
        <taxon>Mucoromycetes</taxon>
        <taxon>Mucorales</taxon>
        <taxon>Lichtheimiaceae</taxon>
        <taxon>Circinella</taxon>
    </lineage>
</organism>
<feature type="region of interest" description="Disordered" evidence="1">
    <location>
        <begin position="1"/>
        <end position="22"/>
    </location>
</feature>
<dbReference type="AlphaFoldDB" id="A0A8H7S875"/>